<organism evidence="3 4">
    <name type="scientific">Plasmodium inui San Antonio 1</name>
    <dbReference type="NCBI Taxonomy" id="1237626"/>
    <lineage>
        <taxon>Eukaryota</taxon>
        <taxon>Sar</taxon>
        <taxon>Alveolata</taxon>
        <taxon>Apicomplexa</taxon>
        <taxon>Aconoidasida</taxon>
        <taxon>Haemosporida</taxon>
        <taxon>Plasmodiidae</taxon>
        <taxon>Plasmodium</taxon>
        <taxon>Plasmodium (Plasmodium)</taxon>
    </lineage>
</organism>
<dbReference type="Proteomes" id="UP000030640">
    <property type="component" value="Unassembled WGS sequence"/>
</dbReference>
<feature type="region of interest" description="Disordered" evidence="1">
    <location>
        <begin position="175"/>
        <end position="290"/>
    </location>
</feature>
<gene>
    <name evidence="3" type="ORF">C922_04594</name>
</gene>
<dbReference type="PANTHER" id="PTHR11614">
    <property type="entry name" value="PHOSPHOLIPASE-RELATED"/>
    <property type="match status" value="1"/>
</dbReference>
<dbReference type="VEuPathDB" id="PlasmoDB:C922_04594"/>
<dbReference type="InterPro" id="IPR029058">
    <property type="entry name" value="AB_hydrolase_fold"/>
</dbReference>
<feature type="domain" description="Serine aminopeptidase S33" evidence="2">
    <location>
        <begin position="92"/>
        <end position="142"/>
    </location>
</feature>
<evidence type="ECO:0000259" key="2">
    <source>
        <dbReference type="Pfam" id="PF12146"/>
    </source>
</evidence>
<dbReference type="RefSeq" id="XP_008818395.1">
    <property type="nucleotide sequence ID" value="XM_008820173.1"/>
</dbReference>
<dbReference type="AlphaFoldDB" id="W7AI48"/>
<evidence type="ECO:0000313" key="3">
    <source>
        <dbReference type="EMBL" id="EUD64966.1"/>
    </source>
</evidence>
<name>W7AI48_9APIC</name>
<dbReference type="OrthoDB" id="2498029at2759"/>
<sequence>MDGNIYYDEEIITPTTTRIDGKPTLGSFFNKDGLLLATYGWLVRNAIGIIVMIHGLGSHARLNFLRHNVEIVDNSKVILKDENNFYVYKNSWIEHFNNMGCSVYSLDLQGHGLSDGWNNLRLNINEFDDLVLDVIQYLNIINDELCLEEEINASKATWEDVKDCATLCDGDNDRNIDECNRNRRSDNDPRRNKDLQRDKDARKNKPLQRDNDPRKDKHLQRDNGPRKDKDLQRDNDPIQRDNDPRKDKHLQRDNGPRKDKDLQRDNDPTRDKNSQRDNERCCNKESKTQNNGKRKLNIQGCIALSSMIRFHKIGSPRSYKYKYFYLPFSRLISGFFPTTRVVRNRRFKRCPYMNDIVNYDKIIYRKGVTLKYLYELLKAMSNLEHDMEFIPRDIPILIIHSKDDIICGYKGVLVFFNRLRNDNKKLITVEKVDHSLTAEPGNGKVLESIADWIAHLNTKKKLAEPLGKN</sequence>
<dbReference type="Gene3D" id="3.40.50.1820">
    <property type="entry name" value="alpha/beta hydrolase"/>
    <property type="match status" value="2"/>
</dbReference>
<evidence type="ECO:0000256" key="1">
    <source>
        <dbReference type="SAM" id="MobiDB-lite"/>
    </source>
</evidence>
<dbReference type="GeneID" id="20039868"/>
<accession>W7AI48</accession>
<protein>
    <recommendedName>
        <fullName evidence="2">Serine aminopeptidase S33 domain-containing protein</fullName>
    </recommendedName>
</protein>
<feature type="compositionally biased region" description="Basic and acidic residues" evidence="1">
    <location>
        <begin position="175"/>
        <end position="287"/>
    </location>
</feature>
<evidence type="ECO:0000313" key="4">
    <source>
        <dbReference type="Proteomes" id="UP000030640"/>
    </source>
</evidence>
<proteinExistence type="predicted"/>
<dbReference type="Pfam" id="PF12146">
    <property type="entry name" value="Hydrolase_4"/>
    <property type="match status" value="2"/>
</dbReference>
<dbReference type="InterPro" id="IPR022742">
    <property type="entry name" value="Hydrolase_4"/>
</dbReference>
<dbReference type="EMBL" id="KI965485">
    <property type="protein sequence ID" value="EUD64966.1"/>
    <property type="molecule type" value="Genomic_DNA"/>
</dbReference>
<dbReference type="SUPFAM" id="SSF53474">
    <property type="entry name" value="alpha/beta-Hydrolases"/>
    <property type="match status" value="2"/>
</dbReference>
<dbReference type="InterPro" id="IPR051044">
    <property type="entry name" value="MAG_DAG_Lipase"/>
</dbReference>
<feature type="domain" description="Serine aminopeptidase S33" evidence="2">
    <location>
        <begin position="296"/>
        <end position="440"/>
    </location>
</feature>
<keyword evidence="4" id="KW-1185">Reference proteome</keyword>
<reference evidence="3 4" key="1">
    <citation type="submission" date="2013-02" db="EMBL/GenBank/DDBJ databases">
        <title>The Genome Sequence of Plasmodium inui San Antonio 1.</title>
        <authorList>
            <consortium name="The Broad Institute Genome Sequencing Platform"/>
            <consortium name="The Broad Institute Genome Sequencing Center for Infectious Disease"/>
            <person name="Neafsey D."/>
            <person name="Cheeseman I."/>
            <person name="Volkman S."/>
            <person name="Adams J."/>
            <person name="Walker B."/>
            <person name="Young S.K."/>
            <person name="Zeng Q."/>
            <person name="Gargeya S."/>
            <person name="Fitzgerald M."/>
            <person name="Haas B."/>
            <person name="Abouelleil A."/>
            <person name="Alvarado L."/>
            <person name="Arachchi H.M."/>
            <person name="Berlin A.M."/>
            <person name="Chapman S.B."/>
            <person name="Dewar J."/>
            <person name="Goldberg J."/>
            <person name="Griggs A."/>
            <person name="Gujja S."/>
            <person name="Hansen M."/>
            <person name="Howarth C."/>
            <person name="Imamovic A."/>
            <person name="Larimer J."/>
            <person name="McCowan C."/>
            <person name="Murphy C."/>
            <person name="Neiman D."/>
            <person name="Pearson M."/>
            <person name="Priest M."/>
            <person name="Roberts A."/>
            <person name="Saif S."/>
            <person name="Shea T."/>
            <person name="Sisk P."/>
            <person name="Sykes S."/>
            <person name="Wortman J."/>
            <person name="Nusbaum C."/>
            <person name="Birren B."/>
        </authorList>
    </citation>
    <scope>NUCLEOTIDE SEQUENCE [LARGE SCALE GENOMIC DNA]</scope>
    <source>
        <strain evidence="3 4">San Antonio 1</strain>
    </source>
</reference>